<dbReference type="AlphaFoldDB" id="A0A917ZVW5"/>
<feature type="active site" description="Proton donor" evidence="15">
    <location>
        <position position="226"/>
    </location>
</feature>
<dbReference type="Pfam" id="PF00742">
    <property type="entry name" value="Homoserine_dh"/>
    <property type="match status" value="1"/>
</dbReference>
<feature type="binding site" evidence="16">
    <location>
        <position position="127"/>
    </location>
    <ligand>
        <name>NADPH</name>
        <dbReference type="ChEBI" id="CHEBI:57783"/>
    </ligand>
</feature>
<evidence type="ECO:0000256" key="2">
    <source>
        <dbReference type="ARBA" id="ARBA00005056"/>
    </source>
</evidence>
<dbReference type="InterPro" id="IPR005106">
    <property type="entry name" value="Asp/hSer_DH_NAD-bd"/>
</dbReference>
<comment type="catalytic activity">
    <reaction evidence="14">
        <text>L-homoserine + NAD(+) = L-aspartate 4-semialdehyde + NADH + H(+)</text>
        <dbReference type="Rhea" id="RHEA:15757"/>
        <dbReference type="ChEBI" id="CHEBI:15378"/>
        <dbReference type="ChEBI" id="CHEBI:57476"/>
        <dbReference type="ChEBI" id="CHEBI:57540"/>
        <dbReference type="ChEBI" id="CHEBI:57945"/>
        <dbReference type="ChEBI" id="CHEBI:537519"/>
        <dbReference type="EC" id="1.1.1.3"/>
    </reaction>
    <physiologicalReaction direction="right-to-left" evidence="14">
        <dbReference type="Rhea" id="RHEA:15759"/>
    </physiologicalReaction>
</comment>
<accession>A0A917ZVW5</accession>
<evidence type="ECO:0000256" key="10">
    <source>
        <dbReference type="ARBA" id="ARBA00023053"/>
    </source>
</evidence>
<dbReference type="FunFam" id="3.30.360.10:FF:000005">
    <property type="entry name" value="Homoserine dehydrogenase"/>
    <property type="match status" value="1"/>
</dbReference>
<comment type="pathway">
    <text evidence="2 17">Amino-acid biosynthesis; L-threonine biosynthesis; L-threonine from L-aspartate: step 3/5.</text>
</comment>
<evidence type="ECO:0000256" key="14">
    <source>
        <dbReference type="ARBA" id="ARBA00049031"/>
    </source>
</evidence>
<dbReference type="EMBL" id="BMMS01000029">
    <property type="protein sequence ID" value="GGO96485.1"/>
    <property type="molecule type" value="Genomic_DNA"/>
</dbReference>
<dbReference type="PANTHER" id="PTHR43331">
    <property type="entry name" value="HOMOSERINE DEHYDROGENASE"/>
    <property type="match status" value="1"/>
</dbReference>
<evidence type="ECO:0000256" key="5">
    <source>
        <dbReference type="ARBA" id="ARBA00013213"/>
    </source>
</evidence>
<evidence type="ECO:0000313" key="21">
    <source>
        <dbReference type="EMBL" id="GGO96485.1"/>
    </source>
</evidence>
<evidence type="ECO:0000256" key="11">
    <source>
        <dbReference type="ARBA" id="ARBA00023167"/>
    </source>
</evidence>
<comment type="function">
    <text evidence="12">Catalyzes the conversion of L-aspartate-beta-semialdehyde (L-Asa) to L-homoserine (L-Hse), the third step in the biosynthesis of threonine and methionine from aspartate.</text>
</comment>
<comment type="pathway">
    <text evidence="3 17">Amino-acid biosynthesis; L-methionine biosynthesis via de novo pathway; L-homoserine from L-aspartate: step 3/3.</text>
</comment>
<evidence type="ECO:0000256" key="8">
    <source>
        <dbReference type="ARBA" id="ARBA00022697"/>
    </source>
</evidence>
<dbReference type="Gene3D" id="3.40.50.720">
    <property type="entry name" value="NAD(P)-binding Rossmann-like Domain"/>
    <property type="match status" value="1"/>
</dbReference>
<reference evidence="21" key="1">
    <citation type="journal article" date="2014" name="Int. J. Syst. Evol. Microbiol.">
        <title>Complete genome sequence of Corynebacterium casei LMG S-19264T (=DSM 44701T), isolated from a smear-ripened cheese.</title>
        <authorList>
            <consortium name="US DOE Joint Genome Institute (JGI-PGF)"/>
            <person name="Walter F."/>
            <person name="Albersmeier A."/>
            <person name="Kalinowski J."/>
            <person name="Ruckert C."/>
        </authorList>
    </citation>
    <scope>NUCLEOTIDE SEQUENCE</scope>
    <source>
        <strain evidence="21">CGMCC 4.7201</strain>
    </source>
</reference>
<evidence type="ECO:0000256" key="3">
    <source>
        <dbReference type="ARBA" id="ARBA00005062"/>
    </source>
</evidence>
<dbReference type="GO" id="GO:0009086">
    <property type="term" value="P:methionine biosynthetic process"/>
    <property type="evidence" value="ECO:0007669"/>
    <property type="project" value="UniProtKB-KW"/>
</dbReference>
<feature type="domain" description="Homoserine dehydrogenase catalytic" evidence="19">
    <location>
        <begin position="159"/>
        <end position="337"/>
    </location>
</feature>
<evidence type="ECO:0000256" key="15">
    <source>
        <dbReference type="PIRSR" id="PIRSR036497-1"/>
    </source>
</evidence>
<dbReference type="RefSeq" id="WP_189134609.1">
    <property type="nucleotide sequence ID" value="NZ_BMMS01000029.1"/>
</dbReference>
<evidence type="ECO:0000256" key="7">
    <source>
        <dbReference type="ARBA" id="ARBA00022605"/>
    </source>
</evidence>
<dbReference type="NCBIfam" id="NF004912">
    <property type="entry name" value="PRK06270.1"/>
    <property type="match status" value="1"/>
</dbReference>
<evidence type="ECO:0000313" key="22">
    <source>
        <dbReference type="Proteomes" id="UP000641932"/>
    </source>
</evidence>
<dbReference type="SUPFAM" id="SSF55347">
    <property type="entry name" value="Glyceraldehyde-3-phosphate dehydrogenase-like, C-terminal domain"/>
    <property type="match status" value="1"/>
</dbReference>
<keyword evidence="22" id="KW-1185">Reference proteome</keyword>
<evidence type="ECO:0000259" key="19">
    <source>
        <dbReference type="Pfam" id="PF00742"/>
    </source>
</evidence>
<name>A0A917ZVW5_9ACTN</name>
<dbReference type="EC" id="1.1.1.3" evidence="5 17"/>
<keyword evidence="16 17" id="KW-0521">NADP</keyword>
<keyword evidence="8 17" id="KW-0791">Threonine biosynthesis</keyword>
<feature type="binding site" evidence="16">
    <location>
        <position position="211"/>
    </location>
    <ligand>
        <name>L-homoserine</name>
        <dbReference type="ChEBI" id="CHEBI:57476"/>
    </ligand>
</feature>
<dbReference type="InterPro" id="IPR019811">
    <property type="entry name" value="HDH_CS"/>
</dbReference>
<comment type="cofactor">
    <cofactor evidence="1">
        <name>a metal cation</name>
        <dbReference type="ChEBI" id="CHEBI:25213"/>
    </cofactor>
</comment>
<sequence>MTCYNLALIGFGGVSRAFLELLEKRNDELLEQFGFRLRVVAITDLRLGSIVAEEGVDVPDVLAADPGNGGFRRLGGSTDARNKWIIHHVPADIVVEATFTNPLDGEPALSHCRWALRSGKHLVTTNKGPVALAAAELKALAAQQGVAFEFEGAVMSGTPVIRLAERMFGGLEIQGFEGILNGTSNFVLGRMESGLDLGAAVREARSLGYAEADPTADLEGHDVRLKVAVLANELLGGALAPDDVATTGITALTPADTAKAAEQGLRWKLVGSARRTPGGGISAQVAPRALPLNHHLAGVSGAANAVSFDTDLLGPVTVSGPGAGRVETAYALLSDVIAIHESRTR</sequence>
<dbReference type="Gene3D" id="3.30.360.10">
    <property type="entry name" value="Dihydrodipicolinate Reductase, domain 2"/>
    <property type="match status" value="1"/>
</dbReference>
<dbReference type="GO" id="GO:0009088">
    <property type="term" value="P:threonine biosynthetic process"/>
    <property type="evidence" value="ECO:0007669"/>
    <property type="project" value="UniProtKB-KW"/>
</dbReference>
<comment type="caution">
    <text evidence="21">The sequence shown here is derived from an EMBL/GenBank/DDBJ whole genome shotgun (WGS) entry which is preliminary data.</text>
</comment>
<comment type="similarity">
    <text evidence="4 18">Belongs to the homoserine dehydrogenase family.</text>
</comment>
<dbReference type="InterPro" id="IPR036291">
    <property type="entry name" value="NAD(P)-bd_dom_sf"/>
</dbReference>
<evidence type="ECO:0000256" key="9">
    <source>
        <dbReference type="ARBA" id="ARBA00023002"/>
    </source>
</evidence>
<organism evidence="21 22">
    <name type="scientific">Wenjunlia tyrosinilytica</name>
    <dbReference type="NCBI Taxonomy" id="1544741"/>
    <lineage>
        <taxon>Bacteria</taxon>
        <taxon>Bacillati</taxon>
        <taxon>Actinomycetota</taxon>
        <taxon>Actinomycetes</taxon>
        <taxon>Kitasatosporales</taxon>
        <taxon>Streptomycetaceae</taxon>
        <taxon>Wenjunlia</taxon>
    </lineage>
</organism>
<dbReference type="Proteomes" id="UP000641932">
    <property type="component" value="Unassembled WGS sequence"/>
</dbReference>
<evidence type="ECO:0000256" key="16">
    <source>
        <dbReference type="PIRSR" id="PIRSR036497-2"/>
    </source>
</evidence>
<keyword evidence="11 17" id="KW-0486">Methionine biosynthesis</keyword>
<evidence type="ECO:0000256" key="13">
    <source>
        <dbReference type="ARBA" id="ARBA00048841"/>
    </source>
</evidence>
<evidence type="ECO:0000256" key="6">
    <source>
        <dbReference type="ARBA" id="ARBA00013376"/>
    </source>
</evidence>
<dbReference type="InterPro" id="IPR001342">
    <property type="entry name" value="HDH_cat"/>
</dbReference>
<protein>
    <recommendedName>
        <fullName evidence="6 17">Homoserine dehydrogenase</fullName>
        <ecNumber evidence="5 17">1.1.1.3</ecNumber>
    </recommendedName>
</protein>
<feature type="domain" description="Aspartate/homoserine dehydrogenase NAD-binding" evidence="20">
    <location>
        <begin position="10"/>
        <end position="151"/>
    </location>
</feature>
<evidence type="ECO:0000256" key="17">
    <source>
        <dbReference type="RuleBase" id="RU000579"/>
    </source>
</evidence>
<dbReference type="Pfam" id="PF03447">
    <property type="entry name" value="NAD_binding_3"/>
    <property type="match status" value="1"/>
</dbReference>
<evidence type="ECO:0000259" key="20">
    <source>
        <dbReference type="Pfam" id="PF03447"/>
    </source>
</evidence>
<evidence type="ECO:0000256" key="1">
    <source>
        <dbReference type="ARBA" id="ARBA00001920"/>
    </source>
</evidence>
<evidence type="ECO:0000256" key="18">
    <source>
        <dbReference type="RuleBase" id="RU004171"/>
    </source>
</evidence>
<evidence type="ECO:0000256" key="12">
    <source>
        <dbReference type="ARBA" id="ARBA00044930"/>
    </source>
</evidence>
<comment type="catalytic activity">
    <reaction evidence="13">
        <text>L-homoserine + NADP(+) = L-aspartate 4-semialdehyde + NADPH + H(+)</text>
        <dbReference type="Rhea" id="RHEA:15761"/>
        <dbReference type="ChEBI" id="CHEBI:15378"/>
        <dbReference type="ChEBI" id="CHEBI:57476"/>
        <dbReference type="ChEBI" id="CHEBI:57783"/>
        <dbReference type="ChEBI" id="CHEBI:58349"/>
        <dbReference type="ChEBI" id="CHEBI:537519"/>
        <dbReference type="EC" id="1.1.1.3"/>
    </reaction>
    <physiologicalReaction direction="right-to-left" evidence="13">
        <dbReference type="Rhea" id="RHEA:15763"/>
    </physiologicalReaction>
</comment>
<evidence type="ECO:0000256" key="4">
    <source>
        <dbReference type="ARBA" id="ARBA00006753"/>
    </source>
</evidence>
<dbReference type="PIRSF" id="PIRSF036497">
    <property type="entry name" value="HDH_short"/>
    <property type="match status" value="1"/>
</dbReference>
<gene>
    <name evidence="21" type="primary">thrA</name>
    <name evidence="21" type="ORF">GCM10012280_56080</name>
</gene>
<keyword evidence="10" id="KW-0915">Sodium</keyword>
<keyword evidence="9 17" id="KW-0560">Oxidoreductase</keyword>
<dbReference type="InterPro" id="IPR022697">
    <property type="entry name" value="HDH_short"/>
</dbReference>
<dbReference type="GO" id="GO:0004412">
    <property type="term" value="F:homoserine dehydrogenase activity"/>
    <property type="evidence" value="ECO:0007669"/>
    <property type="project" value="UniProtKB-EC"/>
</dbReference>
<dbReference type="NCBIfam" id="NF004976">
    <property type="entry name" value="PRK06349.1"/>
    <property type="match status" value="1"/>
</dbReference>
<proteinExistence type="inferred from homology"/>
<dbReference type="GO" id="GO:0050661">
    <property type="term" value="F:NADP binding"/>
    <property type="evidence" value="ECO:0007669"/>
    <property type="project" value="InterPro"/>
</dbReference>
<reference evidence="21" key="2">
    <citation type="submission" date="2020-09" db="EMBL/GenBank/DDBJ databases">
        <authorList>
            <person name="Sun Q."/>
            <person name="Zhou Y."/>
        </authorList>
    </citation>
    <scope>NUCLEOTIDE SEQUENCE</scope>
    <source>
        <strain evidence="21">CGMCC 4.7201</strain>
    </source>
</reference>
<dbReference type="PANTHER" id="PTHR43331:SF1">
    <property type="entry name" value="HOMOSERINE DEHYDROGENASE"/>
    <property type="match status" value="1"/>
</dbReference>
<dbReference type="SUPFAM" id="SSF51735">
    <property type="entry name" value="NAD(P)-binding Rossmann-fold domains"/>
    <property type="match status" value="1"/>
</dbReference>
<dbReference type="PROSITE" id="PS01042">
    <property type="entry name" value="HOMOSER_DHGENASE"/>
    <property type="match status" value="1"/>
</dbReference>
<keyword evidence="7 17" id="KW-0028">Amino-acid biosynthesis</keyword>